<dbReference type="Pfam" id="PF01103">
    <property type="entry name" value="Omp85"/>
    <property type="match status" value="1"/>
</dbReference>
<evidence type="ECO:0000256" key="1">
    <source>
        <dbReference type="ARBA" id="ARBA00004370"/>
    </source>
</evidence>
<accession>A0ABP8LP20</accession>
<keyword evidence="3" id="KW-0732">Signal</keyword>
<feature type="signal peptide" evidence="3">
    <location>
        <begin position="1"/>
        <end position="20"/>
    </location>
</feature>
<dbReference type="PROSITE" id="PS51779">
    <property type="entry name" value="POTRA"/>
    <property type="match status" value="1"/>
</dbReference>
<proteinExistence type="predicted"/>
<evidence type="ECO:0000256" key="3">
    <source>
        <dbReference type="SAM" id="SignalP"/>
    </source>
</evidence>
<evidence type="ECO:0000259" key="4">
    <source>
        <dbReference type="PROSITE" id="PS51779"/>
    </source>
</evidence>
<dbReference type="EMBL" id="BAABEY010000001">
    <property type="protein sequence ID" value="GAA4431800.1"/>
    <property type="molecule type" value="Genomic_DNA"/>
</dbReference>
<gene>
    <name evidence="5" type="ORF">GCM10023091_03090</name>
</gene>
<sequence>MRYQLWIVLGFLLMSRSGVALPDSTKTAVIRHIFLEGNHKTRAGIIMRELAVKSGDTVRVHELADILEVDRRKVVNTNLFVTVQFDPEFTGDSSQVDLRLKLRERWYIFGLPVFQLADRNFNEWWYDRNRDFSRITYGLYGSHNNVSGRNDKLKVLVELGFVPKYEISYSFPYLDRGMKLGLTAGASYSTNKSLAVRTWNDKLDFLPGESVNRRRFYFFISPSYRSKFYGYHMLDVRWVNATVSDTVLIRNPHYLFGDDTRQRFFQFTYTYSYNKRDIGQYPLRGYNVVFQASKRGVLPGDDVNQGYLYGVYRHFLPLGGRFFFNSGVRLRASFPARVPYLNMVGLGYRLDLVRGYELYVIDGQHYGVLQNELKFRLFDVVKTIKWLPRQFGTVPVALYLNAFADAGYISNKVPEWSNSRLSNRLLAGTGLGLDLVTFYNLVYRLNYSFSAEGERRLFFSVAREF</sequence>
<dbReference type="Gene3D" id="3.10.20.310">
    <property type="entry name" value="membrane protein fhac"/>
    <property type="match status" value="1"/>
</dbReference>
<comment type="subcellular location">
    <subcellularLocation>
        <location evidence="1">Membrane</location>
    </subcellularLocation>
</comment>
<comment type="caution">
    <text evidence="5">The sequence shown here is derived from an EMBL/GenBank/DDBJ whole genome shotgun (WGS) entry which is preliminary data.</text>
</comment>
<feature type="domain" description="POTRA" evidence="4">
    <location>
        <begin position="28"/>
        <end position="105"/>
    </location>
</feature>
<dbReference type="Gene3D" id="2.40.160.50">
    <property type="entry name" value="membrane protein fhac: a member of the omp85/tpsb transporter family"/>
    <property type="match status" value="1"/>
</dbReference>
<evidence type="ECO:0000256" key="2">
    <source>
        <dbReference type="ARBA" id="ARBA00023136"/>
    </source>
</evidence>
<dbReference type="InterPro" id="IPR034746">
    <property type="entry name" value="POTRA"/>
</dbReference>
<evidence type="ECO:0000313" key="6">
    <source>
        <dbReference type="Proteomes" id="UP001501508"/>
    </source>
</evidence>
<keyword evidence="2" id="KW-0472">Membrane</keyword>
<organism evidence="5 6">
    <name type="scientific">Ravibacter arvi</name>
    <dbReference type="NCBI Taxonomy" id="2051041"/>
    <lineage>
        <taxon>Bacteria</taxon>
        <taxon>Pseudomonadati</taxon>
        <taxon>Bacteroidota</taxon>
        <taxon>Cytophagia</taxon>
        <taxon>Cytophagales</taxon>
        <taxon>Spirosomataceae</taxon>
        <taxon>Ravibacter</taxon>
    </lineage>
</organism>
<evidence type="ECO:0000313" key="5">
    <source>
        <dbReference type="EMBL" id="GAA4431800.1"/>
    </source>
</evidence>
<dbReference type="InterPro" id="IPR000184">
    <property type="entry name" value="Bac_surfAg_D15"/>
</dbReference>
<protein>
    <recommendedName>
        <fullName evidence="4">POTRA domain-containing protein</fullName>
    </recommendedName>
</protein>
<keyword evidence="6" id="KW-1185">Reference proteome</keyword>
<reference evidence="6" key="1">
    <citation type="journal article" date="2019" name="Int. J. Syst. Evol. Microbiol.">
        <title>The Global Catalogue of Microorganisms (GCM) 10K type strain sequencing project: providing services to taxonomists for standard genome sequencing and annotation.</title>
        <authorList>
            <consortium name="The Broad Institute Genomics Platform"/>
            <consortium name="The Broad Institute Genome Sequencing Center for Infectious Disease"/>
            <person name="Wu L."/>
            <person name="Ma J."/>
        </authorList>
    </citation>
    <scope>NUCLEOTIDE SEQUENCE [LARGE SCALE GENOMIC DNA]</scope>
    <source>
        <strain evidence="6">JCM 31920</strain>
    </source>
</reference>
<name>A0ABP8LP20_9BACT</name>
<feature type="chain" id="PRO_5046025675" description="POTRA domain-containing protein" evidence="3">
    <location>
        <begin position="21"/>
        <end position="465"/>
    </location>
</feature>
<dbReference type="Proteomes" id="UP001501508">
    <property type="component" value="Unassembled WGS sequence"/>
</dbReference>